<dbReference type="InterPro" id="IPR004360">
    <property type="entry name" value="Glyas_Fos-R_dOase_dom"/>
</dbReference>
<dbReference type="InterPro" id="IPR052164">
    <property type="entry name" value="Anthracycline_SecMetBiosynth"/>
</dbReference>
<dbReference type="InterPro" id="IPR029068">
    <property type="entry name" value="Glyas_Bleomycin-R_OHBP_Dase"/>
</dbReference>
<dbReference type="PANTHER" id="PTHR33993">
    <property type="entry name" value="GLYOXALASE-RELATED"/>
    <property type="match status" value="1"/>
</dbReference>
<sequence length="120" mass="13136">MLGLRTVIYPVADLNAASAWYQQVFQTTPYFDQPFYVGFSIGGFELGLVPDGQPSRDGQVVYWGTLDIESEVERVRTLGAHIVAPVTDVGDGIRVASLADPFGNVLGFIENPLFDKAQVR</sequence>
<proteinExistence type="predicted"/>
<evidence type="ECO:0000259" key="1">
    <source>
        <dbReference type="PROSITE" id="PS51819"/>
    </source>
</evidence>
<feature type="domain" description="VOC" evidence="1">
    <location>
        <begin position="3"/>
        <end position="111"/>
    </location>
</feature>
<organism evidence="2 3">
    <name type="scientific">Rheinheimera tilapiae</name>
    <dbReference type="NCBI Taxonomy" id="875043"/>
    <lineage>
        <taxon>Bacteria</taxon>
        <taxon>Pseudomonadati</taxon>
        <taxon>Pseudomonadota</taxon>
        <taxon>Gammaproteobacteria</taxon>
        <taxon>Chromatiales</taxon>
        <taxon>Chromatiaceae</taxon>
        <taxon>Rheinheimera</taxon>
    </lineage>
</organism>
<reference evidence="2 3" key="1">
    <citation type="submission" date="2024-09" db="EMBL/GenBank/DDBJ databases">
        <authorList>
            <person name="Sun Q."/>
            <person name="Mori K."/>
        </authorList>
    </citation>
    <scope>NUCLEOTIDE SEQUENCE [LARGE SCALE GENOMIC DNA]</scope>
    <source>
        <strain evidence="2 3">KCTC 23315</strain>
    </source>
</reference>
<protein>
    <submittedName>
        <fullName evidence="2">VOC family protein</fullName>
    </submittedName>
</protein>
<dbReference type="PROSITE" id="PS51819">
    <property type="entry name" value="VOC"/>
    <property type="match status" value="1"/>
</dbReference>
<evidence type="ECO:0000313" key="2">
    <source>
        <dbReference type="EMBL" id="MFC0048462.1"/>
    </source>
</evidence>
<keyword evidence="3" id="KW-1185">Reference proteome</keyword>
<name>A0ABV6BCD3_9GAMM</name>
<dbReference type="Proteomes" id="UP001589813">
    <property type="component" value="Unassembled WGS sequence"/>
</dbReference>
<dbReference type="RefSeq" id="WP_377242679.1">
    <property type="nucleotide sequence ID" value="NZ_JBHLXP010000001.1"/>
</dbReference>
<comment type="caution">
    <text evidence="2">The sequence shown here is derived from an EMBL/GenBank/DDBJ whole genome shotgun (WGS) entry which is preliminary data.</text>
</comment>
<dbReference type="EMBL" id="JBHLXP010000001">
    <property type="protein sequence ID" value="MFC0048462.1"/>
    <property type="molecule type" value="Genomic_DNA"/>
</dbReference>
<accession>A0ABV6BCD3</accession>
<gene>
    <name evidence="2" type="ORF">ACFFJP_09185</name>
</gene>
<dbReference type="Gene3D" id="3.10.180.10">
    <property type="entry name" value="2,3-Dihydroxybiphenyl 1,2-Dioxygenase, domain 1"/>
    <property type="match status" value="1"/>
</dbReference>
<evidence type="ECO:0000313" key="3">
    <source>
        <dbReference type="Proteomes" id="UP001589813"/>
    </source>
</evidence>
<dbReference type="InterPro" id="IPR037523">
    <property type="entry name" value="VOC_core"/>
</dbReference>
<dbReference type="Pfam" id="PF00903">
    <property type="entry name" value="Glyoxalase"/>
    <property type="match status" value="1"/>
</dbReference>
<dbReference type="SUPFAM" id="SSF54593">
    <property type="entry name" value="Glyoxalase/Bleomycin resistance protein/Dihydroxybiphenyl dioxygenase"/>
    <property type="match status" value="1"/>
</dbReference>